<dbReference type="SUPFAM" id="SSF53613">
    <property type="entry name" value="Ribokinase-like"/>
    <property type="match status" value="1"/>
</dbReference>
<evidence type="ECO:0000256" key="2">
    <source>
        <dbReference type="ARBA" id="ARBA00022679"/>
    </source>
</evidence>
<gene>
    <name evidence="5" type="ORF">H0921_13845</name>
</gene>
<organism evidence="5 6">
    <name type="scientific">Thermogemmata fonticola</name>
    <dbReference type="NCBI Taxonomy" id="2755323"/>
    <lineage>
        <taxon>Bacteria</taxon>
        <taxon>Pseudomonadati</taxon>
        <taxon>Planctomycetota</taxon>
        <taxon>Planctomycetia</taxon>
        <taxon>Gemmatales</taxon>
        <taxon>Gemmataceae</taxon>
        <taxon>Thermogemmata</taxon>
    </lineage>
</organism>
<dbReference type="InterPro" id="IPR052700">
    <property type="entry name" value="Carb_kinase_PfkB-like"/>
</dbReference>
<dbReference type="Gene3D" id="3.40.1190.20">
    <property type="match status" value="1"/>
</dbReference>
<keyword evidence="6" id="KW-1185">Reference proteome</keyword>
<dbReference type="RefSeq" id="WP_194539107.1">
    <property type="nucleotide sequence ID" value="NZ_JACEFB010000012.1"/>
</dbReference>
<dbReference type="CDD" id="cd01168">
    <property type="entry name" value="adenosine_kinase"/>
    <property type="match status" value="1"/>
</dbReference>
<comment type="caution">
    <text evidence="5">The sequence shown here is derived from an EMBL/GenBank/DDBJ whole genome shotgun (WGS) entry which is preliminary data.</text>
</comment>
<dbReference type="AlphaFoldDB" id="A0A7V8VFS7"/>
<comment type="similarity">
    <text evidence="1">Belongs to the carbohydrate kinase PfkB family.</text>
</comment>
<protein>
    <submittedName>
        <fullName evidence="5">Adenosine kinase</fullName>
    </submittedName>
</protein>
<dbReference type="Pfam" id="PF00294">
    <property type="entry name" value="PfkB"/>
    <property type="match status" value="1"/>
</dbReference>
<evidence type="ECO:0000259" key="4">
    <source>
        <dbReference type="Pfam" id="PF00294"/>
    </source>
</evidence>
<evidence type="ECO:0000256" key="3">
    <source>
        <dbReference type="ARBA" id="ARBA00022777"/>
    </source>
</evidence>
<dbReference type="InterPro" id="IPR029056">
    <property type="entry name" value="Ribokinase-like"/>
</dbReference>
<dbReference type="InterPro" id="IPR011611">
    <property type="entry name" value="PfkB_dom"/>
</dbReference>
<accession>A0A7V8VFS7</accession>
<feature type="domain" description="Carbohydrate kinase PfkB" evidence="4">
    <location>
        <begin position="54"/>
        <end position="318"/>
    </location>
</feature>
<dbReference type="PANTHER" id="PTHR43320">
    <property type="entry name" value="SUGAR KINASE"/>
    <property type="match status" value="1"/>
</dbReference>
<keyword evidence="2" id="KW-0808">Transferase</keyword>
<evidence type="ECO:0000256" key="1">
    <source>
        <dbReference type="ARBA" id="ARBA00010688"/>
    </source>
</evidence>
<evidence type="ECO:0000313" key="5">
    <source>
        <dbReference type="EMBL" id="MBA2227240.1"/>
    </source>
</evidence>
<keyword evidence="3 5" id="KW-0418">Kinase</keyword>
<evidence type="ECO:0000313" key="6">
    <source>
        <dbReference type="Proteomes" id="UP000542342"/>
    </source>
</evidence>
<dbReference type="GO" id="GO:0016301">
    <property type="term" value="F:kinase activity"/>
    <property type="evidence" value="ECO:0007669"/>
    <property type="project" value="UniProtKB-KW"/>
</dbReference>
<name>A0A7V8VFS7_9BACT</name>
<dbReference type="PANTHER" id="PTHR43320:SF3">
    <property type="entry name" value="CARBOHYDRATE KINASE PFKB DOMAIN-CONTAINING PROTEIN"/>
    <property type="match status" value="1"/>
</dbReference>
<proteinExistence type="inferred from homology"/>
<dbReference type="Proteomes" id="UP000542342">
    <property type="component" value="Unassembled WGS sequence"/>
</dbReference>
<dbReference type="EMBL" id="JACEFB010000012">
    <property type="protein sequence ID" value="MBA2227240.1"/>
    <property type="molecule type" value="Genomic_DNA"/>
</dbReference>
<reference evidence="5 6" key="1">
    <citation type="submission" date="2020-07" db="EMBL/GenBank/DDBJ databases">
        <title>Thermogemmata thermophila gen. nov., sp. nov., a novel moderate thermophilic planctomycete from a Kamchatka hot spring.</title>
        <authorList>
            <person name="Elcheninov A.G."/>
            <person name="Podosokorskaya O.A."/>
            <person name="Kovaleva O.L."/>
            <person name="Novikov A."/>
            <person name="Bonch-Osmolovskaya E.A."/>
            <person name="Toshchakov S.V."/>
            <person name="Kublanov I.V."/>
        </authorList>
    </citation>
    <scope>NUCLEOTIDE SEQUENCE [LARGE SCALE GENOMIC DNA]</scope>
    <source>
        <strain evidence="5 6">2918</strain>
    </source>
</reference>
<sequence length="333" mass="36130">MTATKVYDVLGLGNALVDILLELSEEEFAALHFEKGTMRLVEVEEQRRLLQAFHHREPRLVSGGSVANSIIALSQLGGRAAFTACVGDDRYGLHYVEEFAELDIDFTHPPLVGETTGTCVSIITPDAERTMRTALGVSSHLSDRHVDEAKVAASRWLFIEGYVFANPNSGQHAIRKAVSIARQNGVRIAITCSEQFIPLAFREAFHQALDHADLLFCNAPEALAVAGHARDAEEAFAALREVVPNCVVTDGANGAYVRYGGEEGHVPAFPCEPKDLTGAGDMFAGAFLYGITHGVPPLRAARAANYLAMKVITQIGARLHHGTRHYWNEALAS</sequence>